<organism evidence="2 3">
    <name type="scientific">Nonomuraea insulae</name>
    <dbReference type="NCBI Taxonomy" id="1616787"/>
    <lineage>
        <taxon>Bacteria</taxon>
        <taxon>Bacillati</taxon>
        <taxon>Actinomycetota</taxon>
        <taxon>Actinomycetes</taxon>
        <taxon>Streptosporangiales</taxon>
        <taxon>Streptosporangiaceae</taxon>
        <taxon>Nonomuraea</taxon>
    </lineage>
</organism>
<comment type="caution">
    <text evidence="2">The sequence shown here is derived from an EMBL/GenBank/DDBJ whole genome shotgun (WGS) entry which is preliminary data.</text>
</comment>
<proteinExistence type="predicted"/>
<dbReference type="EMBL" id="JBHSPA010000115">
    <property type="protein sequence ID" value="MFC5834693.1"/>
    <property type="molecule type" value="Genomic_DNA"/>
</dbReference>
<evidence type="ECO:0000256" key="1">
    <source>
        <dbReference type="SAM" id="Phobius"/>
    </source>
</evidence>
<keyword evidence="1" id="KW-0472">Membrane</keyword>
<keyword evidence="1" id="KW-0812">Transmembrane</keyword>
<dbReference type="RefSeq" id="WP_379524107.1">
    <property type="nucleotide sequence ID" value="NZ_JBHSPA010000115.1"/>
</dbReference>
<reference evidence="3" key="1">
    <citation type="journal article" date="2019" name="Int. J. Syst. Evol. Microbiol.">
        <title>The Global Catalogue of Microorganisms (GCM) 10K type strain sequencing project: providing services to taxonomists for standard genome sequencing and annotation.</title>
        <authorList>
            <consortium name="The Broad Institute Genomics Platform"/>
            <consortium name="The Broad Institute Genome Sequencing Center for Infectious Disease"/>
            <person name="Wu L."/>
            <person name="Ma J."/>
        </authorList>
    </citation>
    <scope>NUCLEOTIDE SEQUENCE [LARGE SCALE GENOMIC DNA]</scope>
    <source>
        <strain evidence="3">CCUG 53903</strain>
    </source>
</reference>
<gene>
    <name evidence="2" type="ORF">ACFPZ3_63545</name>
</gene>
<dbReference type="Proteomes" id="UP001596058">
    <property type="component" value="Unassembled WGS sequence"/>
</dbReference>
<accession>A0ABW1DCW5</accession>
<evidence type="ECO:0000313" key="2">
    <source>
        <dbReference type="EMBL" id="MFC5834693.1"/>
    </source>
</evidence>
<sequence length="146" mass="15670">MSWKDHDLPVLKAIVQMTDEGVVRIEPHQIVDRLGMDPEDVERALAALAGERPPFFQFTDVTGADSAGRKIDAIHSPTGEARRIVGTWPAEMLARQIVAGLEAAAEAEPDEEKRSELKKTAQYLGGTGWSVLLVVAGNAASAVIGL</sequence>
<evidence type="ECO:0000313" key="3">
    <source>
        <dbReference type="Proteomes" id="UP001596058"/>
    </source>
</evidence>
<keyword evidence="3" id="KW-1185">Reference proteome</keyword>
<name>A0ABW1DCW5_9ACTN</name>
<keyword evidence="1" id="KW-1133">Transmembrane helix</keyword>
<feature type="transmembrane region" description="Helical" evidence="1">
    <location>
        <begin position="123"/>
        <end position="144"/>
    </location>
</feature>
<protein>
    <submittedName>
        <fullName evidence="2">Uncharacterized protein</fullName>
    </submittedName>
</protein>